<dbReference type="AlphaFoldDB" id="A0A0F9AYR3"/>
<feature type="region of interest" description="Disordered" evidence="1">
    <location>
        <begin position="199"/>
        <end position="222"/>
    </location>
</feature>
<comment type="caution">
    <text evidence="2">The sequence shown here is derived from an EMBL/GenBank/DDBJ whole genome shotgun (WGS) entry which is preliminary data.</text>
</comment>
<protein>
    <submittedName>
        <fullName evidence="2">Uncharacterized protein</fullName>
    </submittedName>
</protein>
<proteinExistence type="predicted"/>
<gene>
    <name evidence="2" type="ORF">LCGC14_2593730</name>
</gene>
<sequence>MIISILLTCLFLSLEATEKKQPYIFSQKRILESFFEDLLENTTLGYVIYGQKPVELTGRTELDKTIPGTKEHYSSVKMFIGLERWNEIPANSKKNKYSFIQFSKNDCLNIIVINQQAFLKIITQNLLLFKYKFGSNFTAKDLLISLENSKNSFEDLFKEKIALLGIIFGYGVENAITYKNISSLEKILIANKPLDPPYKNPSLPKNEKEVKNQLKNSSSTKNAWAKLKEETKAEKEVAKQEVKPSEIEKISAGIGFLIQHSKDQDKEIEAIKKRQIRFETGRDDRFKEEAKESVEKIK</sequence>
<name>A0A0F9AYR3_9ZZZZ</name>
<evidence type="ECO:0000256" key="1">
    <source>
        <dbReference type="SAM" id="MobiDB-lite"/>
    </source>
</evidence>
<organism evidence="2">
    <name type="scientific">marine sediment metagenome</name>
    <dbReference type="NCBI Taxonomy" id="412755"/>
    <lineage>
        <taxon>unclassified sequences</taxon>
        <taxon>metagenomes</taxon>
        <taxon>ecological metagenomes</taxon>
    </lineage>
</organism>
<feature type="compositionally biased region" description="Polar residues" evidence="1">
    <location>
        <begin position="213"/>
        <end position="222"/>
    </location>
</feature>
<evidence type="ECO:0000313" key="2">
    <source>
        <dbReference type="EMBL" id="KKL06667.1"/>
    </source>
</evidence>
<reference evidence="2" key="1">
    <citation type="journal article" date="2015" name="Nature">
        <title>Complex archaea that bridge the gap between prokaryotes and eukaryotes.</title>
        <authorList>
            <person name="Spang A."/>
            <person name="Saw J.H."/>
            <person name="Jorgensen S.L."/>
            <person name="Zaremba-Niedzwiedzka K."/>
            <person name="Martijn J."/>
            <person name="Lind A.E."/>
            <person name="van Eijk R."/>
            <person name="Schleper C."/>
            <person name="Guy L."/>
            <person name="Ettema T.J."/>
        </authorList>
    </citation>
    <scope>NUCLEOTIDE SEQUENCE</scope>
</reference>
<accession>A0A0F9AYR3</accession>
<dbReference type="EMBL" id="LAZR01043611">
    <property type="protein sequence ID" value="KKL06667.1"/>
    <property type="molecule type" value="Genomic_DNA"/>
</dbReference>